<sequence>MSSLLPPLHNGHASIYLLNGFLEAVHAYEDWDMTDQEPQVAVYGKTVRISVIFRRLTQCSDKLPEHVLESLKAAIPHIMQHQPIDFPATYADASGLLRQALSNYVRRPVTATIYN</sequence>
<accession>A0A366E837</accession>
<proteinExistence type="predicted"/>
<evidence type="ECO:0000313" key="1">
    <source>
        <dbReference type="EMBL" id="RBO98492.1"/>
    </source>
</evidence>
<reference evidence="1 2" key="1">
    <citation type="submission" date="2018-06" db="EMBL/GenBank/DDBJ databases">
        <title>Genomic Encyclopedia of Type Strains, Phase IV (KMG-IV): sequencing the most valuable type-strain genomes for metagenomic binning, comparative biology and taxonomic classification.</title>
        <authorList>
            <person name="Goeker M."/>
        </authorList>
    </citation>
    <scope>NUCLEOTIDE SEQUENCE [LARGE SCALE GENOMIC DNA]</scope>
    <source>
        <strain evidence="1 2">DSM 25619</strain>
    </source>
</reference>
<dbReference type="AlphaFoldDB" id="A0A366E837"/>
<keyword evidence="2" id="KW-1185">Reference proteome</keyword>
<protein>
    <submittedName>
        <fullName evidence="1">Uncharacterized protein</fullName>
    </submittedName>
</protein>
<dbReference type="OrthoDB" id="8299238at2"/>
<dbReference type="RefSeq" id="WP_113942464.1">
    <property type="nucleotide sequence ID" value="NZ_JBHEEG010000003.1"/>
</dbReference>
<dbReference type="EMBL" id="QNRH01000001">
    <property type="protein sequence ID" value="RBO98492.1"/>
    <property type="molecule type" value="Genomic_DNA"/>
</dbReference>
<dbReference type="Proteomes" id="UP000252893">
    <property type="component" value="Unassembled WGS sequence"/>
</dbReference>
<organism evidence="1 2">
    <name type="scientific">Pseudochrobactrum asaccharolyticum</name>
    <dbReference type="NCBI Taxonomy" id="354351"/>
    <lineage>
        <taxon>Bacteria</taxon>
        <taxon>Pseudomonadati</taxon>
        <taxon>Pseudomonadota</taxon>
        <taxon>Alphaproteobacteria</taxon>
        <taxon>Hyphomicrobiales</taxon>
        <taxon>Brucellaceae</taxon>
        <taxon>Pseudochrobactrum</taxon>
    </lineage>
</organism>
<gene>
    <name evidence="1" type="ORF">DFR47_10188</name>
</gene>
<name>A0A366E837_9HYPH</name>
<comment type="caution">
    <text evidence="1">The sequence shown here is derived from an EMBL/GenBank/DDBJ whole genome shotgun (WGS) entry which is preliminary data.</text>
</comment>
<evidence type="ECO:0000313" key="2">
    <source>
        <dbReference type="Proteomes" id="UP000252893"/>
    </source>
</evidence>